<evidence type="ECO:0000313" key="3">
    <source>
        <dbReference type="Proteomes" id="UP001153461"/>
    </source>
</evidence>
<dbReference type="InterPro" id="IPR016181">
    <property type="entry name" value="Acyl_CoA_acyltransferase"/>
</dbReference>
<accession>A0A9W4HTZ3</accession>
<comment type="caution">
    <text evidence="2">The sequence shown here is derived from an EMBL/GenBank/DDBJ whole genome shotgun (WGS) entry which is preliminary data.</text>
</comment>
<dbReference type="CDD" id="cd04301">
    <property type="entry name" value="NAT_SF"/>
    <property type="match status" value="1"/>
</dbReference>
<proteinExistence type="predicted"/>
<dbReference type="Proteomes" id="UP001153461">
    <property type="component" value="Unassembled WGS sequence"/>
</dbReference>
<dbReference type="EMBL" id="CAJVNV010000233">
    <property type="protein sequence ID" value="CAG8124052.1"/>
    <property type="molecule type" value="Genomic_DNA"/>
</dbReference>
<dbReference type="GO" id="GO:0016747">
    <property type="term" value="F:acyltransferase activity, transferring groups other than amino-acyl groups"/>
    <property type="evidence" value="ECO:0007669"/>
    <property type="project" value="InterPro"/>
</dbReference>
<feature type="domain" description="N-acetyltransferase" evidence="1">
    <location>
        <begin position="13"/>
        <end position="205"/>
    </location>
</feature>
<reference evidence="2" key="1">
    <citation type="submission" date="2021-07" db="EMBL/GenBank/DDBJ databases">
        <authorList>
            <person name="Branca A.L. A."/>
        </authorList>
    </citation>
    <scope>NUCLEOTIDE SEQUENCE</scope>
</reference>
<protein>
    <recommendedName>
        <fullName evidence="1">N-acetyltransferase domain-containing protein</fullName>
    </recommendedName>
</protein>
<dbReference type="AlphaFoldDB" id="A0A9W4HTZ3"/>
<organism evidence="2 3">
    <name type="scientific">Penicillium nalgiovense</name>
    <dbReference type="NCBI Taxonomy" id="60175"/>
    <lineage>
        <taxon>Eukaryota</taxon>
        <taxon>Fungi</taxon>
        <taxon>Dikarya</taxon>
        <taxon>Ascomycota</taxon>
        <taxon>Pezizomycotina</taxon>
        <taxon>Eurotiomycetes</taxon>
        <taxon>Eurotiomycetidae</taxon>
        <taxon>Eurotiales</taxon>
        <taxon>Aspergillaceae</taxon>
        <taxon>Penicillium</taxon>
    </lineage>
</organism>
<dbReference type="OrthoDB" id="2017974at2759"/>
<name>A0A9W4HTZ3_PENNA</name>
<dbReference type="InterPro" id="IPR000182">
    <property type="entry name" value="GNAT_dom"/>
</dbReference>
<dbReference type="SUPFAM" id="SSF55729">
    <property type="entry name" value="Acyl-CoA N-acyltransferases (Nat)"/>
    <property type="match status" value="1"/>
</dbReference>
<dbReference type="PROSITE" id="PS51186">
    <property type="entry name" value="GNAT"/>
    <property type="match status" value="1"/>
</dbReference>
<evidence type="ECO:0000259" key="1">
    <source>
        <dbReference type="PROSITE" id="PS51186"/>
    </source>
</evidence>
<sequence>MASNAITNGVHDITIVRGTVDSIPAVLRLLDTAVQWLVSHDRTGQWGAAPFSENPQRAEQLREFATTGQGLWLAVKVANNTPILRQDGLSNMNPQTMNGEAPGVIVGALALGERTPYVTPVSEPELYVRLLVTDRQCAGNQIGKRLLDHARELASKAGVSLLRVDFYAGGDGKLIQYYESQGFKRFESLNVEGKWPCQVLAQRLDEMEGEERR</sequence>
<dbReference type="Gene3D" id="3.40.630.30">
    <property type="match status" value="1"/>
</dbReference>
<gene>
    <name evidence="2" type="ORF">PNAL_LOCUS5343</name>
</gene>
<dbReference type="Pfam" id="PF00583">
    <property type="entry name" value="Acetyltransf_1"/>
    <property type="match status" value="1"/>
</dbReference>
<evidence type="ECO:0000313" key="2">
    <source>
        <dbReference type="EMBL" id="CAG8124052.1"/>
    </source>
</evidence>